<evidence type="ECO:0000256" key="3">
    <source>
        <dbReference type="ARBA" id="ARBA00011245"/>
    </source>
</evidence>
<evidence type="ECO:0000256" key="2">
    <source>
        <dbReference type="ARBA" id="ARBA00010945"/>
    </source>
</evidence>
<comment type="function">
    <text evidence="6">Poorly processive, error-prone DNA polymerase involved in untargeted mutagenesis. Copies undamaged DNA at stalled replication forks, which arise in vivo from mismatched or misaligned primer ends. These misaligned primers can be extended by PolIV. Exhibits no 3'-5' exonuclease (proofreading) activity. May be involved in translesional synthesis, in conjunction with the beta clamp from PolIII.</text>
</comment>
<dbReference type="SUPFAM" id="SSF56672">
    <property type="entry name" value="DNA/RNA polymerases"/>
    <property type="match status" value="1"/>
</dbReference>
<dbReference type="Proteomes" id="UP001595704">
    <property type="component" value="Unassembled WGS sequence"/>
</dbReference>
<dbReference type="PANTHER" id="PTHR35369">
    <property type="entry name" value="BLR3025 PROTEIN-RELATED"/>
    <property type="match status" value="1"/>
</dbReference>
<dbReference type="InterPro" id="IPR043502">
    <property type="entry name" value="DNA/RNA_pol_sf"/>
</dbReference>
<evidence type="ECO:0000313" key="11">
    <source>
        <dbReference type="Proteomes" id="UP001595704"/>
    </source>
</evidence>
<proteinExistence type="inferred from homology"/>
<evidence type="ECO:0000313" key="10">
    <source>
        <dbReference type="EMBL" id="MFC3638674.1"/>
    </source>
</evidence>
<evidence type="ECO:0000256" key="7">
    <source>
        <dbReference type="ARBA" id="ARBA00049244"/>
    </source>
</evidence>
<dbReference type="CDD" id="cd03468">
    <property type="entry name" value="PolY_like"/>
    <property type="match status" value="1"/>
</dbReference>
<evidence type="ECO:0000256" key="6">
    <source>
        <dbReference type="ARBA" id="ARBA00025589"/>
    </source>
</evidence>
<keyword evidence="11" id="KW-1185">Reference proteome</keyword>
<protein>
    <recommendedName>
        <fullName evidence="4">DNA-directed DNA polymerase</fullName>
        <ecNumber evidence="4">2.7.7.7</ecNumber>
    </recommendedName>
</protein>
<gene>
    <name evidence="10" type="ORF">ACFONL_15110</name>
</gene>
<dbReference type="EMBL" id="JBHRYC010000077">
    <property type="protein sequence ID" value="MFC3638674.1"/>
    <property type="molecule type" value="Genomic_DNA"/>
</dbReference>
<comment type="subunit">
    <text evidence="3">Monomer.</text>
</comment>
<dbReference type="InterPro" id="IPR043128">
    <property type="entry name" value="Rev_trsase/Diguanyl_cyclase"/>
</dbReference>
<organism evidence="10 11">
    <name type="scientific">Camelimonas fluminis</name>
    <dbReference type="NCBI Taxonomy" id="1576911"/>
    <lineage>
        <taxon>Bacteria</taxon>
        <taxon>Pseudomonadati</taxon>
        <taxon>Pseudomonadota</taxon>
        <taxon>Alphaproteobacteria</taxon>
        <taxon>Hyphomicrobiales</taxon>
        <taxon>Chelatococcaceae</taxon>
        <taxon>Camelimonas</taxon>
    </lineage>
</organism>
<dbReference type="Pfam" id="PF11799">
    <property type="entry name" value="IMS_C"/>
    <property type="match status" value="1"/>
</dbReference>
<comment type="similarity">
    <text evidence="2">Belongs to the DNA polymerase type-Y family.</text>
</comment>
<accession>A0ABV7UIX3</accession>
<sequence length="603" mass="65168">MRNGRFANASSDKAAAAFRENHAASERTLFHEADAASHHGGRPARRRYLALWFPFLPADRLRRQTSASAHTGAKASGVAVDAPAPAPAPAPAAPPLVFVAPVKGAMRLAAVSPEALTAGLRPQMALADARALAPALRAVPARPDLDDAFLARLRDDFERFTPLLAIDPPHGMVLDVTGCAHLAGGEAPLAARVRQRARAAGLHVHCALAATPQAARALARFTLAAGDAPLVVPEGEDRAVTARLPVAALELCERHHMTLQRAGLKRLADIIDRDSVSLASRFGADFPARLARITGAEDARITPERPSPPCVIDRVLPEPVARQEHVEALLAGLLRDATQRLEQAGQGGLRFTALFYRTDGVTRAVTVAVSQPTRDAALVGVLLRERLNALDDPLDPGFGFDQIRLSVGEAALLPATQSGLSTCLLPAKNKLEAGQESIHRLADRLAARLGSEAVLKLCPRDSHLPEHAAILLPARLASAGASWRAFLPEDPPLRPLHLFRTPQPVEAIGEAPDGDLLRFRWRRMVHDVATAEGPERLSPEWWRTLPETMAPERSATPVDDAKSLRCERDYYRVEDHEGRRFWLFCCGIADAPAPRWFIHGLFA</sequence>
<comment type="caution">
    <text evidence="10">The sequence shown here is derived from an EMBL/GenBank/DDBJ whole genome shotgun (WGS) entry which is preliminary data.</text>
</comment>
<dbReference type="RefSeq" id="WP_244643013.1">
    <property type="nucleotide sequence ID" value="NZ_BNCG01000006.1"/>
</dbReference>
<dbReference type="Gene3D" id="3.30.70.270">
    <property type="match status" value="1"/>
</dbReference>
<dbReference type="Pfam" id="PF00817">
    <property type="entry name" value="IMS"/>
    <property type="match status" value="1"/>
</dbReference>
<comment type="catalytic activity">
    <reaction evidence="7">
        <text>DNA(n) + a 2'-deoxyribonucleoside 5'-triphosphate = DNA(n+1) + diphosphate</text>
        <dbReference type="Rhea" id="RHEA:22508"/>
        <dbReference type="Rhea" id="RHEA-COMP:17339"/>
        <dbReference type="Rhea" id="RHEA-COMP:17340"/>
        <dbReference type="ChEBI" id="CHEBI:33019"/>
        <dbReference type="ChEBI" id="CHEBI:61560"/>
        <dbReference type="ChEBI" id="CHEBI:173112"/>
        <dbReference type="EC" id="2.7.7.7"/>
    </reaction>
</comment>
<evidence type="ECO:0000256" key="1">
    <source>
        <dbReference type="ARBA" id="ARBA00001946"/>
    </source>
</evidence>
<dbReference type="Gene3D" id="3.40.1170.60">
    <property type="match status" value="1"/>
</dbReference>
<comment type="cofactor">
    <cofactor evidence="1">
        <name>Mg(2+)</name>
        <dbReference type="ChEBI" id="CHEBI:18420"/>
    </cofactor>
</comment>
<reference evidence="11" key="1">
    <citation type="journal article" date="2019" name="Int. J. Syst. Evol. Microbiol.">
        <title>The Global Catalogue of Microorganisms (GCM) 10K type strain sequencing project: providing services to taxonomists for standard genome sequencing and annotation.</title>
        <authorList>
            <consortium name="The Broad Institute Genomics Platform"/>
            <consortium name="The Broad Institute Genome Sequencing Center for Infectious Disease"/>
            <person name="Wu L."/>
            <person name="Ma J."/>
        </authorList>
    </citation>
    <scope>NUCLEOTIDE SEQUENCE [LARGE SCALE GENOMIC DNA]</scope>
    <source>
        <strain evidence="11">KCTC 42282</strain>
    </source>
</reference>
<name>A0ABV7UIX3_9HYPH</name>
<keyword evidence="5" id="KW-0227">DNA damage</keyword>
<dbReference type="InterPro" id="IPR001126">
    <property type="entry name" value="UmuC"/>
</dbReference>
<evidence type="ECO:0000256" key="4">
    <source>
        <dbReference type="ARBA" id="ARBA00012417"/>
    </source>
</evidence>
<dbReference type="EC" id="2.7.7.7" evidence="4"/>
<evidence type="ECO:0000256" key="5">
    <source>
        <dbReference type="ARBA" id="ARBA00022763"/>
    </source>
</evidence>
<dbReference type="InterPro" id="IPR050356">
    <property type="entry name" value="SulA_CellDiv_inhibitor"/>
</dbReference>
<evidence type="ECO:0000259" key="9">
    <source>
        <dbReference type="Pfam" id="PF11799"/>
    </source>
</evidence>
<dbReference type="PANTHER" id="PTHR35369:SF2">
    <property type="entry name" value="BLR3025 PROTEIN"/>
    <property type="match status" value="1"/>
</dbReference>
<dbReference type="InterPro" id="IPR017961">
    <property type="entry name" value="DNA_pol_Y-fam_little_finger"/>
</dbReference>
<feature type="domain" description="DNA polymerase Y-family little finger" evidence="9">
    <location>
        <begin position="313"/>
        <end position="393"/>
    </location>
</feature>
<evidence type="ECO:0000259" key="8">
    <source>
        <dbReference type="Pfam" id="PF00817"/>
    </source>
</evidence>
<feature type="domain" description="UmuC" evidence="8">
    <location>
        <begin position="98"/>
        <end position="218"/>
    </location>
</feature>